<name>A0A401SQ51_CHIPU</name>
<accession>A0A401SQ51</accession>
<feature type="region of interest" description="Disordered" evidence="7">
    <location>
        <begin position="135"/>
        <end position="286"/>
    </location>
</feature>
<dbReference type="PANTHER" id="PTHR14759">
    <property type="entry name" value="STOP PROTEIN"/>
    <property type="match status" value="1"/>
</dbReference>
<dbReference type="GO" id="GO:0000226">
    <property type="term" value="P:microtubule cytoskeleton organization"/>
    <property type="evidence" value="ECO:0007669"/>
    <property type="project" value="InterPro"/>
</dbReference>
<dbReference type="GO" id="GO:0008017">
    <property type="term" value="F:microtubule binding"/>
    <property type="evidence" value="ECO:0007669"/>
    <property type="project" value="InterPro"/>
</dbReference>
<feature type="compositionally biased region" description="Basic and acidic residues" evidence="7">
    <location>
        <begin position="135"/>
        <end position="151"/>
    </location>
</feature>
<organism evidence="8 9">
    <name type="scientific">Chiloscyllium punctatum</name>
    <name type="common">Brownbanded bambooshark</name>
    <name type="synonym">Hemiscyllium punctatum</name>
    <dbReference type="NCBI Taxonomy" id="137246"/>
    <lineage>
        <taxon>Eukaryota</taxon>
        <taxon>Metazoa</taxon>
        <taxon>Chordata</taxon>
        <taxon>Craniata</taxon>
        <taxon>Vertebrata</taxon>
        <taxon>Chondrichthyes</taxon>
        <taxon>Elasmobranchii</taxon>
        <taxon>Galeomorphii</taxon>
        <taxon>Galeoidea</taxon>
        <taxon>Orectolobiformes</taxon>
        <taxon>Hemiscylliidae</taxon>
        <taxon>Chiloscyllium</taxon>
    </lineage>
</organism>
<comment type="caution">
    <text evidence="8">The sequence shown here is derived from an EMBL/GenBank/DDBJ whole genome shotgun (WGS) entry which is preliminary data.</text>
</comment>
<keyword evidence="6" id="KW-0206">Cytoskeleton</keyword>
<gene>
    <name evidence="8" type="ORF">chiPu_0010996</name>
</gene>
<dbReference type="PANTHER" id="PTHR14759:SF29">
    <property type="entry name" value="MICROTUBULE-ASSOCIATED PROTEIN 6"/>
    <property type="match status" value="1"/>
</dbReference>
<evidence type="ECO:0000256" key="5">
    <source>
        <dbReference type="ARBA" id="ARBA00022701"/>
    </source>
</evidence>
<comment type="similarity">
    <text evidence="2">Belongs to the STOP family.</text>
</comment>
<dbReference type="AlphaFoldDB" id="A0A401SQ51"/>
<dbReference type="GO" id="GO:0005874">
    <property type="term" value="C:microtubule"/>
    <property type="evidence" value="ECO:0007669"/>
    <property type="project" value="UniProtKB-KW"/>
</dbReference>
<sequence length="286" mass="31508">MAWPCISRACCIARFWNQLDKADIAVPLVFTKYSEVTDGATPHHQIRAPGIDAQPTGGDQESVAKTTEASEAATEVVSASVSAKAASRRESVMRQDYRPWKVRPEPSCKPKQEYTPTDTPFEKETQYKKDFKAWPIPKRSDHHPWIPKGERGSQTPVPTREEPSGSMATPVALPVVGHDPAKGKVADALNRQIKEERGTSTSYRIRRPPVLQLDSVGLGRAPDKPSTQSTKPKKPSSHKVPKKAKEKQSTSGRAVKKKMAESAPAPKPEEEAKSQEMNNKLAEAKE</sequence>
<dbReference type="GO" id="GO:0005516">
    <property type="term" value="F:calmodulin binding"/>
    <property type="evidence" value="ECO:0007669"/>
    <property type="project" value="InterPro"/>
</dbReference>
<keyword evidence="9" id="KW-1185">Reference proteome</keyword>
<feature type="compositionally biased region" description="Basic residues" evidence="7">
    <location>
        <begin position="231"/>
        <end position="245"/>
    </location>
</feature>
<reference evidence="8 9" key="1">
    <citation type="journal article" date="2018" name="Nat. Ecol. Evol.">
        <title>Shark genomes provide insights into elasmobranch evolution and the origin of vertebrates.</title>
        <authorList>
            <person name="Hara Y"/>
            <person name="Yamaguchi K"/>
            <person name="Onimaru K"/>
            <person name="Kadota M"/>
            <person name="Koyanagi M"/>
            <person name="Keeley SD"/>
            <person name="Tatsumi K"/>
            <person name="Tanaka K"/>
            <person name="Motone F"/>
            <person name="Kageyama Y"/>
            <person name="Nozu R"/>
            <person name="Adachi N"/>
            <person name="Nishimura O"/>
            <person name="Nakagawa R"/>
            <person name="Tanegashima C"/>
            <person name="Kiyatake I"/>
            <person name="Matsumoto R"/>
            <person name="Murakumo K"/>
            <person name="Nishida K"/>
            <person name="Terakita A"/>
            <person name="Kuratani S"/>
            <person name="Sato K"/>
            <person name="Hyodo S Kuraku.S."/>
        </authorList>
    </citation>
    <scope>NUCLEOTIDE SEQUENCE [LARGE SCALE GENOMIC DNA]</scope>
</reference>
<dbReference type="EMBL" id="BEZZ01000442">
    <property type="protein sequence ID" value="GCC32534.1"/>
    <property type="molecule type" value="Genomic_DNA"/>
</dbReference>
<evidence type="ECO:0000313" key="9">
    <source>
        <dbReference type="Proteomes" id="UP000287033"/>
    </source>
</evidence>
<proteinExistence type="inferred from homology"/>
<evidence type="ECO:0000313" key="8">
    <source>
        <dbReference type="EMBL" id="GCC32534.1"/>
    </source>
</evidence>
<dbReference type="GO" id="GO:0005798">
    <property type="term" value="C:Golgi-associated vesicle"/>
    <property type="evidence" value="ECO:0007669"/>
    <property type="project" value="TreeGrafter"/>
</dbReference>
<evidence type="ECO:0000256" key="6">
    <source>
        <dbReference type="ARBA" id="ARBA00023212"/>
    </source>
</evidence>
<dbReference type="STRING" id="137246.A0A401SQ51"/>
<keyword evidence="3" id="KW-0813">Transport</keyword>
<evidence type="ECO:0000256" key="1">
    <source>
        <dbReference type="ARBA" id="ARBA00004245"/>
    </source>
</evidence>
<evidence type="ECO:0000256" key="4">
    <source>
        <dbReference type="ARBA" id="ARBA00022490"/>
    </source>
</evidence>
<evidence type="ECO:0000256" key="3">
    <source>
        <dbReference type="ARBA" id="ARBA00022448"/>
    </source>
</evidence>
<dbReference type="OMA" id="QDYRPWK"/>
<protein>
    <submittedName>
        <fullName evidence="8">Uncharacterized protein</fullName>
    </submittedName>
</protein>
<evidence type="ECO:0000256" key="2">
    <source>
        <dbReference type="ARBA" id="ARBA00005728"/>
    </source>
</evidence>
<dbReference type="InterPro" id="IPR007882">
    <property type="entry name" value="MAP6"/>
</dbReference>
<feature type="region of interest" description="Disordered" evidence="7">
    <location>
        <begin position="41"/>
        <end position="62"/>
    </location>
</feature>
<keyword evidence="5" id="KW-0493">Microtubule</keyword>
<dbReference type="GO" id="GO:0005801">
    <property type="term" value="C:cis-Golgi network"/>
    <property type="evidence" value="ECO:0007669"/>
    <property type="project" value="TreeGrafter"/>
</dbReference>
<dbReference type="GO" id="GO:0030705">
    <property type="term" value="P:cytoskeleton-dependent intracellular transport"/>
    <property type="evidence" value="ECO:0007669"/>
    <property type="project" value="TreeGrafter"/>
</dbReference>
<dbReference type="GO" id="GO:0070507">
    <property type="term" value="P:regulation of microtubule cytoskeleton organization"/>
    <property type="evidence" value="ECO:0007669"/>
    <property type="project" value="TreeGrafter"/>
</dbReference>
<evidence type="ECO:0000256" key="7">
    <source>
        <dbReference type="SAM" id="MobiDB-lite"/>
    </source>
</evidence>
<dbReference type="Proteomes" id="UP000287033">
    <property type="component" value="Unassembled WGS sequence"/>
</dbReference>
<dbReference type="OrthoDB" id="9632339at2759"/>
<keyword evidence="4" id="KW-0963">Cytoplasm</keyword>
<comment type="subcellular location">
    <subcellularLocation>
        <location evidence="1">Cytoplasm</location>
        <location evidence="1">Cytoskeleton</location>
    </subcellularLocation>
</comment>